<dbReference type="InterPro" id="IPR016130">
    <property type="entry name" value="Tyr_Pase_AS"/>
</dbReference>
<protein>
    <submittedName>
        <fullName evidence="1">Effector protein hopD2</fullName>
        <ecNumber evidence="1">3.1.3.48</ecNumber>
    </submittedName>
</protein>
<dbReference type="SMART" id="SM01301">
    <property type="entry name" value="PTPlike_phytase"/>
    <property type="match status" value="1"/>
</dbReference>
<keyword evidence="1" id="KW-0378">Hydrolase</keyword>
<reference evidence="1 2" key="1">
    <citation type="submission" date="2022-04" db="EMBL/GenBank/DDBJ databases">
        <title>Genome sequence of C. roseum typestrain.</title>
        <authorList>
            <person name="Poehlein A."/>
            <person name="Schoch T."/>
            <person name="Duerre P."/>
            <person name="Daniel R."/>
        </authorList>
    </citation>
    <scope>NUCLEOTIDE SEQUENCE [LARGE SCALE GENOMIC DNA]</scope>
    <source>
        <strain evidence="1 2">DSM 7320</strain>
        <plasmid evidence="1 2">p330</plasmid>
    </source>
</reference>
<accession>A0A1S8LBA9</accession>
<dbReference type="RefSeq" id="WP_077836171.1">
    <property type="nucleotide sequence ID" value="NZ_CP096984.1"/>
</dbReference>
<dbReference type="Proteomes" id="UP000190951">
    <property type="component" value="Plasmid p330"/>
</dbReference>
<dbReference type="PROSITE" id="PS00383">
    <property type="entry name" value="TYR_PHOSPHATASE_1"/>
    <property type="match status" value="1"/>
</dbReference>
<organism evidence="1 2">
    <name type="scientific">Clostridium felsineum</name>
    <dbReference type="NCBI Taxonomy" id="36839"/>
    <lineage>
        <taxon>Bacteria</taxon>
        <taxon>Bacillati</taxon>
        <taxon>Bacillota</taxon>
        <taxon>Clostridia</taxon>
        <taxon>Eubacteriales</taxon>
        <taxon>Clostridiaceae</taxon>
        <taxon>Clostridium</taxon>
    </lineage>
</organism>
<dbReference type="InterPro" id="IPR029021">
    <property type="entry name" value="Prot-tyrosine_phosphatase-like"/>
</dbReference>
<dbReference type="KEGG" id="crw:CROST_045440"/>
<dbReference type="Gene3D" id="3.30.70.1690">
    <property type="match status" value="1"/>
</dbReference>
<gene>
    <name evidence="1" type="primary">hopD2</name>
    <name evidence="1" type="ORF">CROST_045440</name>
</gene>
<name>A0A1S8LBA9_9CLOT</name>
<sequence>MFKKNKFIYVGIILCILIVIGFAYYLNTSKNKIVKSHKKYSKVKLVIDAENKNILPAKFRTTNDIIKLNEKKEVNLLGLSELNASGSGAFSKNELIQIKNTIGNKPIIDVDLRQESHGFVNGIGISYYGKKDDANLNLTSDEVISDENNKLNTIAKNKKVTFDKLSKKKSVSDISVINDVKTVQTEKELANSLGLQYLRITVPDHKIPTNDQVDSFVNFIETLPKGTWLHFHCRGGKGRTTTFLSMYDMLLNAKKVTFNDIMKRQKLIGGEDLLSGSDAGDKADAEKRSKLLTYFYTYCHDNTDNFKTTFSQWLQRYTSN</sequence>
<dbReference type="AlphaFoldDB" id="A0A1S8LBA9"/>
<geneLocation type="plasmid" evidence="1 2">
    <name>p330</name>
</geneLocation>
<dbReference type="Pfam" id="PF14566">
    <property type="entry name" value="PTPlike_phytase"/>
    <property type="match status" value="1"/>
</dbReference>
<evidence type="ECO:0000313" key="2">
    <source>
        <dbReference type="Proteomes" id="UP000190951"/>
    </source>
</evidence>
<dbReference type="PROSITE" id="PS50056">
    <property type="entry name" value="TYR_PHOSPHATASE_2"/>
    <property type="match status" value="1"/>
</dbReference>
<proteinExistence type="predicted"/>
<dbReference type="EMBL" id="CP096984">
    <property type="protein sequence ID" value="URZ13766.1"/>
    <property type="molecule type" value="Genomic_DNA"/>
</dbReference>
<evidence type="ECO:0000313" key="1">
    <source>
        <dbReference type="EMBL" id="URZ13766.1"/>
    </source>
</evidence>
<keyword evidence="1" id="KW-0614">Plasmid</keyword>
<dbReference type="STRING" id="84029.CROST_14290"/>
<dbReference type="Gene3D" id="3.90.190.10">
    <property type="entry name" value="Protein tyrosine phosphatase superfamily"/>
    <property type="match status" value="1"/>
</dbReference>
<keyword evidence="2" id="KW-1185">Reference proteome</keyword>
<dbReference type="SUPFAM" id="SSF52799">
    <property type="entry name" value="(Phosphotyrosine protein) phosphatases II"/>
    <property type="match status" value="1"/>
</dbReference>
<dbReference type="GO" id="GO:0004725">
    <property type="term" value="F:protein tyrosine phosphatase activity"/>
    <property type="evidence" value="ECO:0007669"/>
    <property type="project" value="UniProtKB-EC"/>
</dbReference>
<dbReference type="EC" id="3.1.3.48" evidence="1"/>
<dbReference type="InterPro" id="IPR000387">
    <property type="entry name" value="Tyr_Pase_dom"/>
</dbReference>